<name>A0A6P7YUX5_9AMPH</name>
<evidence type="ECO:0000313" key="6">
    <source>
        <dbReference type="RefSeq" id="XP_030070992.1"/>
    </source>
</evidence>
<dbReference type="SMART" id="SM00248">
    <property type="entry name" value="ANK"/>
    <property type="match status" value="7"/>
</dbReference>
<keyword evidence="5" id="KW-1185">Reference proteome</keyword>
<dbReference type="InterPro" id="IPR036770">
    <property type="entry name" value="Ankyrin_rpt-contain_sf"/>
</dbReference>
<dbReference type="RefSeq" id="XP_030070992.1">
    <property type="nucleotide sequence ID" value="XM_030215132.1"/>
</dbReference>
<feature type="compositionally biased region" description="Basic and acidic residues" evidence="4">
    <location>
        <begin position="390"/>
        <end position="411"/>
    </location>
</feature>
<dbReference type="Pfam" id="PF12796">
    <property type="entry name" value="Ank_2"/>
    <property type="match status" value="3"/>
</dbReference>
<dbReference type="GeneID" id="115477963"/>
<sequence length="411" mass="46010">MHDKDIRNQTALDVIRNEEIKCAIIDHHAFCSRMVKSVLRGKMGKLKTIVQAHQKGIKVLESLQSRCIDGSTLLHTAAYFGEWDLLKALLDLQVDVNTLDYKGGIALHHSRDKKTARLLLSYGADVNRVDEDGNTALHMLSYGEPGQKVQLDCLQFLMSCKASTIRNKKDLLPIHCAAIQGRTSVIQLLLEGDEQSRRDVEESFLKQTPSLLYLAAANGHLECAKWLASKSFTFNPGEGVELMFSILSDEIKVKDKIQILDFVAHSGVELNSLSKNGNSVLHLAAIRNGTYEVLAMFLNSGADVESTDREQRTALFYAIFATNFHGASLLINHGANVHHKDNRGLTAFDYITDFDEWLQSGLFSDPILVLLEEYDVKQSSQLVRQVTKKTQQDGRKARVTDREKPSRMVSI</sequence>
<dbReference type="InterPro" id="IPR002110">
    <property type="entry name" value="Ankyrin_rpt"/>
</dbReference>
<dbReference type="PROSITE" id="PS50088">
    <property type="entry name" value="ANK_REPEAT"/>
    <property type="match status" value="3"/>
</dbReference>
<keyword evidence="2 3" id="KW-0040">ANK repeat</keyword>
<dbReference type="PANTHER" id="PTHR24198:SF165">
    <property type="entry name" value="ANKYRIN REPEAT-CONTAINING PROTEIN-RELATED"/>
    <property type="match status" value="1"/>
</dbReference>
<feature type="repeat" description="ANK" evidence="3">
    <location>
        <begin position="310"/>
        <end position="342"/>
    </location>
</feature>
<feature type="region of interest" description="Disordered" evidence="4">
    <location>
        <begin position="387"/>
        <end position="411"/>
    </location>
</feature>
<gene>
    <name evidence="6" type="primary">LOC115477963</name>
</gene>
<dbReference type="OrthoDB" id="9907088at2759"/>
<organism evidence="5 6">
    <name type="scientific">Microcaecilia unicolor</name>
    <dbReference type="NCBI Taxonomy" id="1415580"/>
    <lineage>
        <taxon>Eukaryota</taxon>
        <taxon>Metazoa</taxon>
        <taxon>Chordata</taxon>
        <taxon>Craniata</taxon>
        <taxon>Vertebrata</taxon>
        <taxon>Euteleostomi</taxon>
        <taxon>Amphibia</taxon>
        <taxon>Gymnophiona</taxon>
        <taxon>Siphonopidae</taxon>
        <taxon>Microcaecilia</taxon>
    </lineage>
</organism>
<dbReference type="AlphaFoldDB" id="A0A6P7YUX5"/>
<proteinExistence type="predicted"/>
<dbReference type="PRINTS" id="PR01415">
    <property type="entry name" value="ANKYRIN"/>
</dbReference>
<evidence type="ECO:0000256" key="3">
    <source>
        <dbReference type="PROSITE-ProRule" id="PRU00023"/>
    </source>
</evidence>
<dbReference type="PANTHER" id="PTHR24198">
    <property type="entry name" value="ANKYRIN REPEAT AND PROTEIN KINASE DOMAIN-CONTAINING PROTEIN"/>
    <property type="match status" value="1"/>
</dbReference>
<dbReference type="SUPFAM" id="SSF48403">
    <property type="entry name" value="Ankyrin repeat"/>
    <property type="match status" value="1"/>
</dbReference>
<evidence type="ECO:0000313" key="5">
    <source>
        <dbReference type="Proteomes" id="UP000515156"/>
    </source>
</evidence>
<feature type="repeat" description="ANK" evidence="3">
    <location>
        <begin position="276"/>
        <end position="309"/>
    </location>
</feature>
<protein>
    <submittedName>
        <fullName evidence="6">Uncharacterized protein LOC115477963</fullName>
    </submittedName>
</protein>
<dbReference type="KEGG" id="muo:115477963"/>
<dbReference type="Gene3D" id="1.25.40.20">
    <property type="entry name" value="Ankyrin repeat-containing domain"/>
    <property type="match status" value="2"/>
</dbReference>
<accession>A0A6P7YUX5</accession>
<feature type="repeat" description="ANK" evidence="3">
    <location>
        <begin position="69"/>
        <end position="101"/>
    </location>
</feature>
<dbReference type="Proteomes" id="UP000515156">
    <property type="component" value="Chromosome 9"/>
</dbReference>
<evidence type="ECO:0000256" key="2">
    <source>
        <dbReference type="ARBA" id="ARBA00023043"/>
    </source>
</evidence>
<evidence type="ECO:0000256" key="1">
    <source>
        <dbReference type="ARBA" id="ARBA00022737"/>
    </source>
</evidence>
<dbReference type="InParanoid" id="A0A6P7YUX5"/>
<keyword evidence="1" id="KW-0677">Repeat</keyword>
<evidence type="ECO:0000256" key="4">
    <source>
        <dbReference type="SAM" id="MobiDB-lite"/>
    </source>
</evidence>
<dbReference type="PROSITE" id="PS50297">
    <property type="entry name" value="ANK_REP_REGION"/>
    <property type="match status" value="2"/>
</dbReference>
<reference evidence="6" key="1">
    <citation type="submission" date="2025-08" db="UniProtKB">
        <authorList>
            <consortium name="RefSeq"/>
        </authorList>
    </citation>
    <scope>IDENTIFICATION</scope>
</reference>